<feature type="domain" description="Aminopeptidase N-like N-terminal" evidence="16">
    <location>
        <begin position="129"/>
        <end position="183"/>
    </location>
</feature>
<dbReference type="GO" id="GO:0016020">
    <property type="term" value="C:membrane"/>
    <property type="evidence" value="ECO:0007669"/>
    <property type="project" value="TreeGrafter"/>
</dbReference>
<name>A0AAJ1U4I7_9ACTN</name>
<dbReference type="InterPro" id="IPR042097">
    <property type="entry name" value="Aminopeptidase_N-like_N_sf"/>
</dbReference>
<dbReference type="SUPFAM" id="SSF55486">
    <property type="entry name" value="Metalloproteases ('zincins'), catalytic domain"/>
    <property type="match status" value="1"/>
</dbReference>
<dbReference type="PANTHER" id="PTHR11533:SF174">
    <property type="entry name" value="PUROMYCIN-SENSITIVE AMINOPEPTIDASE-RELATED"/>
    <property type="match status" value="1"/>
</dbReference>
<feature type="domain" description="Peptidase M1 membrane alanine aminopeptidase" evidence="14">
    <location>
        <begin position="226"/>
        <end position="438"/>
    </location>
</feature>
<proteinExistence type="inferred from homology"/>
<accession>A0AAJ1U4I7</accession>
<dbReference type="GO" id="GO:0006508">
    <property type="term" value="P:proteolysis"/>
    <property type="evidence" value="ECO:0007669"/>
    <property type="project" value="UniProtKB-KW"/>
</dbReference>
<dbReference type="AlphaFoldDB" id="A0AAJ1U4I7"/>
<gene>
    <name evidence="17" type="ORF">QE405_001371</name>
</gene>
<evidence type="ECO:0000256" key="6">
    <source>
        <dbReference type="ARBA" id="ARBA00022438"/>
    </source>
</evidence>
<dbReference type="Gene3D" id="2.60.40.1730">
    <property type="entry name" value="tricorn interacting facor f3 domain"/>
    <property type="match status" value="1"/>
</dbReference>
<feature type="domain" description="ERAP1-like C-terminal" evidence="15">
    <location>
        <begin position="521"/>
        <end position="801"/>
    </location>
</feature>
<evidence type="ECO:0000256" key="3">
    <source>
        <dbReference type="ARBA" id="ARBA00010136"/>
    </source>
</evidence>
<dbReference type="CDD" id="cd09602">
    <property type="entry name" value="M1_APN"/>
    <property type="match status" value="1"/>
</dbReference>
<dbReference type="GO" id="GO:0043171">
    <property type="term" value="P:peptide catabolic process"/>
    <property type="evidence" value="ECO:0007669"/>
    <property type="project" value="TreeGrafter"/>
</dbReference>
<dbReference type="EMBL" id="JAUTAN010000001">
    <property type="protein sequence ID" value="MDQ1104087.1"/>
    <property type="molecule type" value="Genomic_DNA"/>
</dbReference>
<dbReference type="GO" id="GO:0008270">
    <property type="term" value="F:zinc ion binding"/>
    <property type="evidence" value="ECO:0007669"/>
    <property type="project" value="InterPro"/>
</dbReference>
<evidence type="ECO:0000256" key="12">
    <source>
        <dbReference type="ARBA" id="ARBA00029811"/>
    </source>
</evidence>
<organism evidence="17 18">
    <name type="scientific">Nocardioides zeae</name>
    <dbReference type="NCBI Taxonomy" id="1457234"/>
    <lineage>
        <taxon>Bacteria</taxon>
        <taxon>Bacillati</taxon>
        <taxon>Actinomycetota</taxon>
        <taxon>Actinomycetes</taxon>
        <taxon>Propionibacteriales</taxon>
        <taxon>Nocardioidaceae</taxon>
        <taxon>Nocardioides</taxon>
    </lineage>
</organism>
<dbReference type="GO" id="GO:0070006">
    <property type="term" value="F:metalloaminopeptidase activity"/>
    <property type="evidence" value="ECO:0007669"/>
    <property type="project" value="TreeGrafter"/>
</dbReference>
<dbReference type="Pfam" id="PF01433">
    <property type="entry name" value="Peptidase_M1"/>
    <property type="match status" value="1"/>
</dbReference>
<evidence type="ECO:0000313" key="18">
    <source>
        <dbReference type="Proteomes" id="UP001239215"/>
    </source>
</evidence>
<reference evidence="17" key="1">
    <citation type="submission" date="2023-07" db="EMBL/GenBank/DDBJ databases">
        <title>Functional and genomic diversity of the sorghum phyllosphere microbiome.</title>
        <authorList>
            <person name="Shade A."/>
        </authorList>
    </citation>
    <scope>NUCLEOTIDE SEQUENCE</scope>
    <source>
        <strain evidence="17">SORGH_AS_1067</strain>
    </source>
</reference>
<dbReference type="PRINTS" id="PR00756">
    <property type="entry name" value="ALADIPTASE"/>
</dbReference>
<keyword evidence="8" id="KW-0479">Metal-binding</keyword>
<dbReference type="RefSeq" id="WP_307199464.1">
    <property type="nucleotide sequence ID" value="NZ_JAUTAN010000001.1"/>
</dbReference>
<evidence type="ECO:0000313" key="17">
    <source>
        <dbReference type="EMBL" id="MDQ1104087.1"/>
    </source>
</evidence>
<dbReference type="NCBIfam" id="TIGR02412">
    <property type="entry name" value="pepN_strep_liv"/>
    <property type="match status" value="1"/>
</dbReference>
<evidence type="ECO:0000256" key="5">
    <source>
        <dbReference type="ARBA" id="ARBA00015611"/>
    </source>
</evidence>
<comment type="cofactor">
    <cofactor evidence="2">
        <name>Zn(2+)</name>
        <dbReference type="ChEBI" id="CHEBI:29105"/>
    </cofactor>
</comment>
<comment type="catalytic activity">
    <reaction evidence="1">
        <text>Release of an N-terminal amino acid, Xaa-|-Yaa- from a peptide, amide or arylamide. Xaa is preferably Ala, but may be most amino acids including Pro (slow action). When a terminal hydrophobic residue is followed by a prolyl residue, the two may be released as an intact Xaa-Pro dipeptide.</text>
        <dbReference type="EC" id="3.4.11.2"/>
    </reaction>
</comment>
<evidence type="ECO:0000256" key="8">
    <source>
        <dbReference type="ARBA" id="ARBA00022723"/>
    </source>
</evidence>
<protein>
    <recommendedName>
        <fullName evidence="5">Aminopeptidase N</fullName>
        <ecNumber evidence="4">3.4.11.2</ecNumber>
    </recommendedName>
    <alternativeName>
        <fullName evidence="12">Alanine aminopeptidase</fullName>
    </alternativeName>
    <alternativeName>
        <fullName evidence="13">Lysyl aminopeptidase</fullName>
    </alternativeName>
</protein>
<dbReference type="GO" id="GO:0042277">
    <property type="term" value="F:peptide binding"/>
    <property type="evidence" value="ECO:0007669"/>
    <property type="project" value="TreeGrafter"/>
</dbReference>
<dbReference type="InterPro" id="IPR012778">
    <property type="entry name" value="Pept_M1_aminopeptidase"/>
</dbReference>
<dbReference type="EC" id="3.4.11.2" evidence="4"/>
<keyword evidence="11" id="KW-0482">Metalloprotease</keyword>
<evidence type="ECO:0000256" key="9">
    <source>
        <dbReference type="ARBA" id="ARBA00022801"/>
    </source>
</evidence>
<evidence type="ECO:0000256" key="13">
    <source>
        <dbReference type="ARBA" id="ARBA00031533"/>
    </source>
</evidence>
<dbReference type="InterPro" id="IPR014782">
    <property type="entry name" value="Peptidase_M1_dom"/>
</dbReference>
<evidence type="ECO:0000259" key="16">
    <source>
        <dbReference type="Pfam" id="PF17900"/>
    </source>
</evidence>
<evidence type="ECO:0000256" key="2">
    <source>
        <dbReference type="ARBA" id="ARBA00001947"/>
    </source>
</evidence>
<evidence type="ECO:0000256" key="4">
    <source>
        <dbReference type="ARBA" id="ARBA00012564"/>
    </source>
</evidence>
<evidence type="ECO:0000256" key="10">
    <source>
        <dbReference type="ARBA" id="ARBA00022833"/>
    </source>
</evidence>
<dbReference type="InterPro" id="IPR045357">
    <property type="entry name" value="Aminopeptidase_N-like_N"/>
</dbReference>
<evidence type="ECO:0000256" key="11">
    <source>
        <dbReference type="ARBA" id="ARBA00023049"/>
    </source>
</evidence>
<evidence type="ECO:0000256" key="7">
    <source>
        <dbReference type="ARBA" id="ARBA00022670"/>
    </source>
</evidence>
<sequence length="811" mass="88206">MTAPSVSLRHDEARQRASLLDVTAYEVELDLASSDATFASRTTLRFTSEGGPTFVDVKPRELRSATLNGSRLDPGTLDRGRLPLVTAAGENELVVDAVMAFRTDGEGLHHHTDPADGRRYVYGMSFMDAAPSVFACFDQPDLKAPYTFTVRAPRDWTVTGNAPGREVEPGLWRFDESQPLSTYFVTLVAGPYHHLRDSHDGIGLGLSCRQSIARHLESDADELFTLTRQCFDEFHRLFGIRYPFGDYHQAFVPEFNAGAMENPGCVTFRDPLVFTSRVTRGTRIQRATTVAHEMAHQWFGNLVTPRWWDDLWLNESFAEYMGNRVTADVTEYGDAWVHNAHRRRQWGLVADQRPTTHPVAGNGATDAAGALQDFDGISYAKGSSVLKQLNATLGDEVFLAGAVDHFTRHRFGNATMHDLVGSWERAGAGDLSAFVEGWLRTPGVDDLRLDRAAGAVLRVPPAAHPADRSHTVRIATAEADGEWEVHATTLAAPSTPFAVGPATAVVIDAFEDSWSRSAPDAATLVALPALLRQGGDPMLRAGVWNSLRTGVHTGAVSPAEATGVVVAGLGTEEDDDGVTVVGGWALARLRAVVDDPGALDAGVHRAAGEVLARATPASTLQLAAFGLRVTSSADPAALRGWLVGEGLPPGLELDEAVRWRILLRLAVLGEVDAGFLDDRLDEAPTAVARVEHARARAALPTAEAKAWAWRRFTGEDTAPNYEVEAAGLAFWQRGQEDLTDPYVERYVTGVPRLGDVFSGWLLGDVVEAFFPLTARRPDVVERTRALAAQPDLPGPVRRRVTDMADELERRL</sequence>
<dbReference type="Pfam" id="PF11838">
    <property type="entry name" value="ERAP1_C"/>
    <property type="match status" value="1"/>
</dbReference>
<keyword evidence="6 17" id="KW-0031">Aminopeptidase</keyword>
<dbReference type="GO" id="GO:0016285">
    <property type="term" value="F:alanyl aminopeptidase activity"/>
    <property type="evidence" value="ECO:0007669"/>
    <property type="project" value="UniProtKB-EC"/>
</dbReference>
<comment type="similarity">
    <text evidence="3">Belongs to the peptidase M1 family.</text>
</comment>
<dbReference type="GO" id="GO:0005737">
    <property type="term" value="C:cytoplasm"/>
    <property type="evidence" value="ECO:0007669"/>
    <property type="project" value="TreeGrafter"/>
</dbReference>
<comment type="caution">
    <text evidence="17">The sequence shown here is derived from an EMBL/GenBank/DDBJ whole genome shotgun (WGS) entry which is preliminary data.</text>
</comment>
<dbReference type="Pfam" id="PF17900">
    <property type="entry name" value="Peptidase_M1_N"/>
    <property type="match status" value="1"/>
</dbReference>
<dbReference type="SUPFAM" id="SSF63737">
    <property type="entry name" value="Leukotriene A4 hydrolase N-terminal domain"/>
    <property type="match status" value="1"/>
</dbReference>
<evidence type="ECO:0000259" key="15">
    <source>
        <dbReference type="Pfam" id="PF11838"/>
    </source>
</evidence>
<dbReference type="InterPro" id="IPR027268">
    <property type="entry name" value="Peptidase_M4/M1_CTD_sf"/>
</dbReference>
<dbReference type="Proteomes" id="UP001239215">
    <property type="component" value="Unassembled WGS sequence"/>
</dbReference>
<evidence type="ECO:0000259" key="14">
    <source>
        <dbReference type="Pfam" id="PF01433"/>
    </source>
</evidence>
<keyword evidence="9 17" id="KW-0378">Hydrolase</keyword>
<evidence type="ECO:0000256" key="1">
    <source>
        <dbReference type="ARBA" id="ARBA00000098"/>
    </source>
</evidence>
<dbReference type="GO" id="GO:0005615">
    <property type="term" value="C:extracellular space"/>
    <property type="evidence" value="ECO:0007669"/>
    <property type="project" value="TreeGrafter"/>
</dbReference>
<dbReference type="Gene3D" id="1.10.390.10">
    <property type="entry name" value="Neutral Protease Domain 2"/>
    <property type="match status" value="1"/>
</dbReference>
<dbReference type="PANTHER" id="PTHR11533">
    <property type="entry name" value="PROTEASE M1 ZINC METALLOPROTEASE"/>
    <property type="match status" value="1"/>
</dbReference>
<keyword evidence="10" id="KW-0862">Zinc</keyword>
<dbReference type="InterPro" id="IPR001930">
    <property type="entry name" value="Peptidase_M1"/>
</dbReference>
<keyword evidence="7" id="KW-0645">Protease</keyword>
<dbReference type="InterPro" id="IPR024571">
    <property type="entry name" value="ERAP1-like_C_dom"/>
</dbReference>
<dbReference type="InterPro" id="IPR050344">
    <property type="entry name" value="Peptidase_M1_aminopeptidases"/>
</dbReference>